<protein>
    <submittedName>
        <fullName evidence="3">Uncharacterized protein</fullName>
    </submittedName>
</protein>
<evidence type="ECO:0000256" key="1">
    <source>
        <dbReference type="SAM" id="MobiDB-lite"/>
    </source>
</evidence>
<feature type="compositionally biased region" description="Basic residues" evidence="1">
    <location>
        <begin position="89"/>
        <end position="102"/>
    </location>
</feature>
<reference evidence="3" key="1">
    <citation type="submission" date="2022-11" db="UniProtKB">
        <authorList>
            <consortium name="WormBaseParasite"/>
        </authorList>
    </citation>
    <scope>IDENTIFICATION</scope>
</reference>
<name>A0A915HFD2_ROMCU</name>
<keyword evidence="2" id="KW-1185">Reference proteome</keyword>
<dbReference type="WBParaSite" id="nRc.2.0.1.t00312-RA">
    <property type="protein sequence ID" value="nRc.2.0.1.t00312-RA"/>
    <property type="gene ID" value="nRc.2.0.1.g00312"/>
</dbReference>
<evidence type="ECO:0000313" key="3">
    <source>
        <dbReference type="WBParaSite" id="nRc.2.0.1.t00312-RA"/>
    </source>
</evidence>
<evidence type="ECO:0000313" key="2">
    <source>
        <dbReference type="Proteomes" id="UP000887565"/>
    </source>
</evidence>
<dbReference type="AlphaFoldDB" id="A0A915HFD2"/>
<organism evidence="2 3">
    <name type="scientific">Romanomermis culicivorax</name>
    <name type="common">Nematode worm</name>
    <dbReference type="NCBI Taxonomy" id="13658"/>
    <lineage>
        <taxon>Eukaryota</taxon>
        <taxon>Metazoa</taxon>
        <taxon>Ecdysozoa</taxon>
        <taxon>Nematoda</taxon>
        <taxon>Enoplea</taxon>
        <taxon>Dorylaimia</taxon>
        <taxon>Mermithida</taxon>
        <taxon>Mermithoidea</taxon>
        <taxon>Mermithidae</taxon>
        <taxon>Romanomermis</taxon>
    </lineage>
</organism>
<accession>A0A915HFD2</accession>
<dbReference type="Proteomes" id="UP000887565">
    <property type="component" value="Unplaced"/>
</dbReference>
<proteinExistence type="predicted"/>
<sequence length="138" mass="16229">MGSPLNHRLLTNRQALSASSSYLNLERRRSYQNHTRYQIIVYSAIGLNSFDKDATKVQSKNPKNIKRTLLFVETGHLISEKRSNEHYGQKRKKSGKREHNHTKKCFEKTFVKRIDFDSSRSLKKKDNYRITLTKHTCT</sequence>
<feature type="region of interest" description="Disordered" evidence="1">
    <location>
        <begin position="81"/>
        <end position="102"/>
    </location>
</feature>